<organism evidence="2 3">
    <name type="scientific">Pinctada imbricata</name>
    <name type="common">Atlantic pearl-oyster</name>
    <name type="synonym">Pinctada martensii</name>
    <dbReference type="NCBI Taxonomy" id="66713"/>
    <lineage>
        <taxon>Eukaryota</taxon>
        <taxon>Metazoa</taxon>
        <taxon>Spiralia</taxon>
        <taxon>Lophotrochozoa</taxon>
        <taxon>Mollusca</taxon>
        <taxon>Bivalvia</taxon>
        <taxon>Autobranchia</taxon>
        <taxon>Pteriomorphia</taxon>
        <taxon>Pterioida</taxon>
        <taxon>Pterioidea</taxon>
        <taxon>Pteriidae</taxon>
        <taxon>Pinctada</taxon>
    </lineage>
</organism>
<dbReference type="Proteomes" id="UP001186944">
    <property type="component" value="Unassembled WGS sequence"/>
</dbReference>
<name>A0AA88XWP4_PINIB</name>
<evidence type="ECO:0000313" key="3">
    <source>
        <dbReference type="Proteomes" id="UP001186944"/>
    </source>
</evidence>
<reference evidence="2" key="1">
    <citation type="submission" date="2019-08" db="EMBL/GenBank/DDBJ databases">
        <title>The improved chromosome-level genome for the pearl oyster Pinctada fucata martensii using PacBio sequencing and Hi-C.</title>
        <authorList>
            <person name="Zheng Z."/>
        </authorList>
    </citation>
    <scope>NUCLEOTIDE SEQUENCE</scope>
    <source>
        <strain evidence="2">ZZ-2019</strain>
        <tissue evidence="2">Adductor muscle</tissue>
    </source>
</reference>
<protein>
    <submittedName>
        <fullName evidence="2">Uncharacterized protein</fullName>
    </submittedName>
</protein>
<proteinExistence type="predicted"/>
<feature type="compositionally biased region" description="Basic and acidic residues" evidence="1">
    <location>
        <begin position="262"/>
        <end position="289"/>
    </location>
</feature>
<feature type="region of interest" description="Disordered" evidence="1">
    <location>
        <begin position="262"/>
        <end position="312"/>
    </location>
</feature>
<evidence type="ECO:0000313" key="2">
    <source>
        <dbReference type="EMBL" id="KAK3093424.1"/>
    </source>
</evidence>
<dbReference type="AlphaFoldDB" id="A0AA88XWP4"/>
<dbReference type="EMBL" id="VSWD01000009">
    <property type="protein sequence ID" value="KAK3093424.1"/>
    <property type="molecule type" value="Genomic_DNA"/>
</dbReference>
<gene>
    <name evidence="2" type="ORF">FSP39_015553</name>
</gene>
<evidence type="ECO:0000256" key="1">
    <source>
        <dbReference type="SAM" id="MobiDB-lite"/>
    </source>
</evidence>
<sequence>MEKLKRSEMQNEYFEKLDDNLEFSIMVNDKPLREYQSPCGDGKTYVEADLFSPVSYFIEEEIAESLQKYPVTPFIVKGKFYNAFSTPAYLKLTVDSRQIWMKPFAPHRKEGFCVRGYKCDNQVRELLFTLPSFEKDEEASITDDAKADLGTIKIECIEAVDMGFFYTWGRKFQAFDKPGHIPMYSALNRLHKTQAAGATTRDGRVLSKFEHTGTQRRMVKYNVGNLHYGEKVLHYRTRHMLQDLGITDVAWKKKDEAQKKKEEAQKKKEEAQLEKQKSDKLKAKKKSEDKDEENTENSNPNIQKEGMQKRDGLSEKMSLYSPSVRGVSKMSVFSPSLKDGKLSIPPCNMEELKTEIMEMETGMKSNKLFCFSPSPKAMKKDAVEKEGRKGVKRLQDEMNDGKEYRVIEIDDDLCVLEEMDDDVIWMGDESCCFMDVTPPEIPMVDLCQDGNMSISVDN</sequence>
<keyword evidence="3" id="KW-1185">Reference proteome</keyword>
<accession>A0AA88XWP4</accession>
<comment type="caution">
    <text evidence="2">The sequence shown here is derived from an EMBL/GenBank/DDBJ whole genome shotgun (WGS) entry which is preliminary data.</text>
</comment>